<dbReference type="Proteomes" id="UP000030744">
    <property type="component" value="Unassembled WGS sequence"/>
</dbReference>
<sequence>MPTDFCVGPVHHNIILGMPWVTQWNAQMRSPDDAMWVFPPGSSESVHLSELSTASASSMVREAETVSQGERSVEALMQWRGTEGNGGDMHAIGLDSFAKTAVLQDPIQLGPEERQKLAELKGEFSVVLNNKGLQAGRPPA</sequence>
<organism evidence="1 2">
    <name type="scientific">Eimeria mitis</name>
    <dbReference type="NCBI Taxonomy" id="44415"/>
    <lineage>
        <taxon>Eukaryota</taxon>
        <taxon>Sar</taxon>
        <taxon>Alveolata</taxon>
        <taxon>Apicomplexa</taxon>
        <taxon>Conoidasida</taxon>
        <taxon>Coccidia</taxon>
        <taxon>Eucoccidiorida</taxon>
        <taxon>Eimeriorina</taxon>
        <taxon>Eimeriidae</taxon>
        <taxon>Eimeria</taxon>
    </lineage>
</organism>
<dbReference type="OrthoDB" id="352501at2759"/>
<dbReference type="GeneID" id="25378899"/>
<dbReference type="AlphaFoldDB" id="U6JSV8"/>
<protein>
    <submittedName>
        <fullName evidence="1">Uncharacterized protein</fullName>
    </submittedName>
</protein>
<evidence type="ECO:0000313" key="2">
    <source>
        <dbReference type="Proteomes" id="UP000030744"/>
    </source>
</evidence>
<dbReference type="RefSeq" id="XP_013351119.1">
    <property type="nucleotide sequence ID" value="XM_013495665.1"/>
</dbReference>
<reference evidence="1" key="1">
    <citation type="submission" date="2013-10" db="EMBL/GenBank/DDBJ databases">
        <title>Genomic analysis of the causative agents of coccidiosis in chickens.</title>
        <authorList>
            <person name="Reid A.J."/>
            <person name="Blake D."/>
            <person name="Billington K."/>
            <person name="Browne H."/>
            <person name="Dunn M."/>
            <person name="Hung S."/>
            <person name="Kawahara F."/>
            <person name="Miranda-Saavedra D."/>
            <person name="Mourier T."/>
            <person name="Nagra H."/>
            <person name="Otto T.D."/>
            <person name="Rawlings N."/>
            <person name="Sanchez A."/>
            <person name="Sanders M."/>
            <person name="Subramaniam C."/>
            <person name="Tay Y."/>
            <person name="Dear P."/>
            <person name="Doerig C."/>
            <person name="Gruber A."/>
            <person name="Parkinson J."/>
            <person name="Shirley M."/>
            <person name="Wan K.L."/>
            <person name="Berriman M."/>
            <person name="Tomley F."/>
            <person name="Pain A."/>
        </authorList>
    </citation>
    <scope>NUCLEOTIDE SEQUENCE [LARGE SCALE GENOMIC DNA]</scope>
    <source>
        <strain evidence="1">Houghton</strain>
    </source>
</reference>
<accession>U6JSV8</accession>
<reference evidence="1" key="2">
    <citation type="submission" date="2013-10" db="EMBL/GenBank/DDBJ databases">
        <authorList>
            <person name="Aslett M."/>
        </authorList>
    </citation>
    <scope>NUCLEOTIDE SEQUENCE [LARGE SCALE GENOMIC DNA]</scope>
    <source>
        <strain evidence="1">Houghton</strain>
    </source>
</reference>
<dbReference type="EMBL" id="HG681422">
    <property type="protein sequence ID" value="CDJ28545.1"/>
    <property type="molecule type" value="Genomic_DNA"/>
</dbReference>
<evidence type="ECO:0000313" key="1">
    <source>
        <dbReference type="EMBL" id="CDJ28545.1"/>
    </source>
</evidence>
<gene>
    <name evidence="1" type="ORF">EMH_0041750</name>
</gene>
<keyword evidence="2" id="KW-1185">Reference proteome</keyword>
<proteinExistence type="predicted"/>
<name>U6JSV8_9EIME</name>
<dbReference type="VEuPathDB" id="ToxoDB:EMH_0041750"/>